<dbReference type="PRINTS" id="PR00032">
    <property type="entry name" value="HTHARAC"/>
</dbReference>
<dbReference type="Proteomes" id="UP000186666">
    <property type="component" value="Unassembled WGS sequence"/>
</dbReference>
<dbReference type="InterPro" id="IPR018060">
    <property type="entry name" value="HTH_AraC"/>
</dbReference>
<evidence type="ECO:0000313" key="6">
    <source>
        <dbReference type="Proteomes" id="UP000186666"/>
    </source>
</evidence>
<reference evidence="5 6" key="1">
    <citation type="submission" date="2017-01" db="EMBL/GenBank/DDBJ databases">
        <authorList>
            <person name="Varghese N."/>
            <person name="Submissions S."/>
        </authorList>
    </citation>
    <scope>NUCLEOTIDE SEQUENCE [LARGE SCALE GENOMIC DNA]</scope>
    <source>
        <strain evidence="5 6">ATCC 23464</strain>
    </source>
</reference>
<name>A0ABY1JPR1_9BACL</name>
<protein>
    <submittedName>
        <fullName evidence="5">PocR sensory domain-containing protein</fullName>
    </submittedName>
</protein>
<dbReference type="InterPro" id="IPR009057">
    <property type="entry name" value="Homeodomain-like_sf"/>
</dbReference>
<dbReference type="SUPFAM" id="SSF46689">
    <property type="entry name" value="Homeodomain-like"/>
    <property type="match status" value="2"/>
</dbReference>
<comment type="caution">
    <text evidence="5">The sequence shown here is derived from an EMBL/GenBank/DDBJ whole genome shotgun (WGS) entry which is preliminary data.</text>
</comment>
<dbReference type="SMART" id="SM00342">
    <property type="entry name" value="HTH_ARAC"/>
    <property type="match status" value="1"/>
</dbReference>
<keyword evidence="3" id="KW-0804">Transcription</keyword>
<evidence type="ECO:0000313" key="5">
    <source>
        <dbReference type="EMBL" id="SIQ54392.1"/>
    </source>
</evidence>
<keyword evidence="6" id="KW-1185">Reference proteome</keyword>
<evidence type="ECO:0000256" key="3">
    <source>
        <dbReference type="ARBA" id="ARBA00023163"/>
    </source>
</evidence>
<proteinExistence type="predicted"/>
<dbReference type="PANTHER" id="PTHR43280">
    <property type="entry name" value="ARAC-FAMILY TRANSCRIPTIONAL REGULATOR"/>
    <property type="match status" value="1"/>
</dbReference>
<dbReference type="Pfam" id="PF12833">
    <property type="entry name" value="HTH_18"/>
    <property type="match status" value="1"/>
</dbReference>
<sequence length="367" mass="41963">MPPALQQSDHVYSSINEALQTAKPNNFLYYINTFGLEYIVVGVRRNQTYCGFVLTGPFLSSIPDTDFISDIIARNNLPVSERKQLQEFYRSLSVISSNDSNSLGELIVNLCLHPHTDSQIITPEIVKPVLDKLQQDTKIAESQTTIEFRYEFERRLMEAIARGDKVELAKILNEGNSFSNVSDRIPESPIRSAKNLLITLNTLCRVAAERGGLHPVYLDTISERFSITIERATNLPNIKKLNFVIIQEYCEAVQAYSTRKYSVIVKNAVNYIDLNLEKPLTLQDIAADIHVNPSHLSRKFKQEVQMTMMDYINQKRVEESKLHLQRGKISITDIAFMVGFNDLNYFTRVFKKYMSMTPSQYVKNAKS</sequence>
<dbReference type="InterPro" id="IPR020449">
    <property type="entry name" value="Tscrpt_reg_AraC-type_HTH"/>
</dbReference>
<keyword evidence="1" id="KW-0805">Transcription regulation</keyword>
<dbReference type="Gene3D" id="1.10.10.60">
    <property type="entry name" value="Homeodomain-like"/>
    <property type="match status" value="2"/>
</dbReference>
<evidence type="ECO:0000259" key="4">
    <source>
        <dbReference type="PROSITE" id="PS01124"/>
    </source>
</evidence>
<dbReference type="InterPro" id="IPR018062">
    <property type="entry name" value="HTH_AraC-typ_CS"/>
</dbReference>
<accession>A0ABY1JPR1</accession>
<feature type="domain" description="HTH araC/xylS-type" evidence="4">
    <location>
        <begin position="266"/>
        <end position="364"/>
    </location>
</feature>
<gene>
    <name evidence="5" type="ORF">SAMN05421578_102496</name>
</gene>
<dbReference type="PROSITE" id="PS00041">
    <property type="entry name" value="HTH_ARAC_FAMILY_1"/>
    <property type="match status" value="1"/>
</dbReference>
<evidence type="ECO:0000256" key="2">
    <source>
        <dbReference type="ARBA" id="ARBA00023125"/>
    </source>
</evidence>
<dbReference type="EMBL" id="FTNK01000002">
    <property type="protein sequence ID" value="SIQ54392.1"/>
    <property type="molecule type" value="Genomic_DNA"/>
</dbReference>
<keyword evidence="2" id="KW-0238">DNA-binding</keyword>
<organism evidence="5 6">
    <name type="scientific">Paenibacillus macquariensis</name>
    <dbReference type="NCBI Taxonomy" id="948756"/>
    <lineage>
        <taxon>Bacteria</taxon>
        <taxon>Bacillati</taxon>
        <taxon>Bacillota</taxon>
        <taxon>Bacilli</taxon>
        <taxon>Bacillales</taxon>
        <taxon>Paenibacillaceae</taxon>
        <taxon>Paenibacillus</taxon>
    </lineage>
</organism>
<evidence type="ECO:0000256" key="1">
    <source>
        <dbReference type="ARBA" id="ARBA00023015"/>
    </source>
</evidence>
<dbReference type="PROSITE" id="PS01124">
    <property type="entry name" value="HTH_ARAC_FAMILY_2"/>
    <property type="match status" value="1"/>
</dbReference>
<dbReference type="PANTHER" id="PTHR43280:SF2">
    <property type="entry name" value="HTH-TYPE TRANSCRIPTIONAL REGULATOR EXSA"/>
    <property type="match status" value="1"/>
</dbReference>